<dbReference type="PROSITE" id="PS51191">
    <property type="entry name" value="FEMABX"/>
    <property type="match status" value="1"/>
</dbReference>
<evidence type="ECO:0000313" key="1">
    <source>
        <dbReference type="EMBL" id="GAI33015.1"/>
    </source>
</evidence>
<name>X1P1Y4_9ZZZZ</name>
<dbReference type="AlphaFoldDB" id="X1P1Y4"/>
<dbReference type="InterPro" id="IPR016181">
    <property type="entry name" value="Acyl_CoA_acyltransferase"/>
</dbReference>
<dbReference type="SUPFAM" id="SSF55729">
    <property type="entry name" value="Acyl-CoA N-acyltransferases (Nat)"/>
    <property type="match status" value="1"/>
</dbReference>
<sequence>PASYLLQWEAIKEAKNRGCKLYNFWGIAEIESKKTSLLGFELV</sequence>
<comment type="caution">
    <text evidence="1">The sequence shown here is derived from an EMBL/GenBank/DDBJ whole genome shotgun (WGS) entry which is preliminary data.</text>
</comment>
<proteinExistence type="predicted"/>
<organism evidence="1">
    <name type="scientific">marine sediment metagenome</name>
    <dbReference type="NCBI Taxonomy" id="412755"/>
    <lineage>
        <taxon>unclassified sequences</taxon>
        <taxon>metagenomes</taxon>
        <taxon>ecological metagenomes</taxon>
    </lineage>
</organism>
<dbReference type="InterPro" id="IPR003447">
    <property type="entry name" value="FEMABX"/>
</dbReference>
<dbReference type="Gene3D" id="3.40.630.30">
    <property type="match status" value="1"/>
</dbReference>
<dbReference type="GO" id="GO:0044038">
    <property type="term" value="P:cell wall macromolecule biosynthetic process"/>
    <property type="evidence" value="ECO:0007669"/>
    <property type="project" value="InterPro"/>
</dbReference>
<dbReference type="EMBL" id="BARV01032254">
    <property type="protein sequence ID" value="GAI33015.1"/>
    <property type="molecule type" value="Genomic_DNA"/>
</dbReference>
<protein>
    <submittedName>
        <fullName evidence="1">Uncharacterized protein</fullName>
    </submittedName>
</protein>
<reference evidence="1" key="1">
    <citation type="journal article" date="2014" name="Front. Microbiol.">
        <title>High frequency of phylogenetically diverse reductive dehalogenase-homologous genes in deep subseafloor sedimentary metagenomes.</title>
        <authorList>
            <person name="Kawai M."/>
            <person name="Futagami T."/>
            <person name="Toyoda A."/>
            <person name="Takaki Y."/>
            <person name="Nishi S."/>
            <person name="Hori S."/>
            <person name="Arai W."/>
            <person name="Tsubouchi T."/>
            <person name="Morono Y."/>
            <person name="Uchiyama I."/>
            <person name="Ito T."/>
            <person name="Fujiyama A."/>
            <person name="Inagaki F."/>
            <person name="Takami H."/>
        </authorList>
    </citation>
    <scope>NUCLEOTIDE SEQUENCE</scope>
    <source>
        <strain evidence="1">Expedition CK06-06</strain>
    </source>
</reference>
<accession>X1P1Y4</accession>
<dbReference type="Pfam" id="PF02388">
    <property type="entry name" value="FemAB"/>
    <property type="match status" value="1"/>
</dbReference>
<dbReference type="GO" id="GO:0016755">
    <property type="term" value="F:aminoacyltransferase activity"/>
    <property type="evidence" value="ECO:0007669"/>
    <property type="project" value="InterPro"/>
</dbReference>
<feature type="non-terminal residue" evidence="1">
    <location>
        <position position="1"/>
    </location>
</feature>
<gene>
    <name evidence="1" type="ORF">S06H3_50892</name>
</gene>